<gene>
    <name evidence="2" type="ORF">PCOS0759_LOCUS5310</name>
</gene>
<reference evidence="2" key="1">
    <citation type="submission" date="2021-01" db="EMBL/GenBank/DDBJ databases">
        <authorList>
            <person name="Corre E."/>
            <person name="Pelletier E."/>
            <person name="Niang G."/>
            <person name="Scheremetjew M."/>
            <person name="Finn R."/>
            <person name="Kale V."/>
            <person name="Holt S."/>
            <person name="Cochrane G."/>
            <person name="Meng A."/>
            <person name="Brown T."/>
            <person name="Cohen L."/>
        </authorList>
    </citation>
    <scope>NUCLEOTIDE SEQUENCE</scope>
    <source>
        <strain evidence="2">WS</strain>
    </source>
</reference>
<name>A0A7S1KQM5_9EUKA</name>
<accession>A0A7S1KQM5</accession>
<protein>
    <submittedName>
        <fullName evidence="2">Uncharacterized protein</fullName>
    </submittedName>
</protein>
<feature type="compositionally biased region" description="Polar residues" evidence="1">
    <location>
        <begin position="1"/>
        <end position="53"/>
    </location>
</feature>
<feature type="compositionally biased region" description="Polar residues" evidence="1">
    <location>
        <begin position="83"/>
        <end position="92"/>
    </location>
</feature>
<feature type="compositionally biased region" description="Basic and acidic residues" evidence="1">
    <location>
        <begin position="263"/>
        <end position="307"/>
    </location>
</feature>
<evidence type="ECO:0000256" key="1">
    <source>
        <dbReference type="SAM" id="MobiDB-lite"/>
    </source>
</evidence>
<proteinExistence type="predicted"/>
<organism evidence="2">
    <name type="scientific">Percolomonas cosmopolitus</name>
    <dbReference type="NCBI Taxonomy" id="63605"/>
    <lineage>
        <taxon>Eukaryota</taxon>
        <taxon>Discoba</taxon>
        <taxon>Heterolobosea</taxon>
        <taxon>Tetramitia</taxon>
        <taxon>Eutetramitia</taxon>
        <taxon>Percolomonadidae</taxon>
        <taxon>Percolomonas</taxon>
    </lineage>
</organism>
<sequence length="396" mass="44742">MSSSPTEEQNQEVRPNGTSSSSAESTKIITAQVPGATTTNGASSPIAKPSQSPKRTRSQLLADLAKASSSPNVLPNGDAANQARHSTSSTPNALRRSSSVPPGRRSINRRSSTTSLMGAGKNRLKDILASDANSIVDLYEKSRVSLGATSIGAPTSRRSSFGAGRLSIGSNISGDLSEAGVGRSIDARRARKVAHEQAVLLENRVSRLQKLEELYKKRIEQTTKQTNLIKQNKDRHQRDLIEKYKQKLKEREKVKSLARQNARKAEDRKRSVRDARLKCLMEKRQKVQEEKRKRDERKQQQREEEMNLVRQKRERIHSMGTSRQKLRVKRKQSFSTQLQQKYLENTEHVAFEAQLRQKLNERSDLMCDKELEMIERLKSLEAEQQKAVKELKHVLS</sequence>
<feature type="compositionally biased region" description="Low complexity" evidence="1">
    <location>
        <begin position="95"/>
        <end position="115"/>
    </location>
</feature>
<dbReference type="AlphaFoldDB" id="A0A7S1KQM5"/>
<dbReference type="EMBL" id="HBGD01006400">
    <property type="protein sequence ID" value="CAD9082070.1"/>
    <property type="molecule type" value="Transcribed_RNA"/>
</dbReference>
<feature type="region of interest" description="Disordered" evidence="1">
    <location>
        <begin position="251"/>
        <end position="308"/>
    </location>
</feature>
<evidence type="ECO:0000313" key="2">
    <source>
        <dbReference type="EMBL" id="CAD9082070.1"/>
    </source>
</evidence>
<feature type="region of interest" description="Disordered" evidence="1">
    <location>
        <begin position="1"/>
        <end position="118"/>
    </location>
</feature>